<reference evidence="3" key="1">
    <citation type="submission" date="2023-06" db="EMBL/GenBank/DDBJ databases">
        <authorList>
            <consortium name="Lawrence Berkeley National Laboratory"/>
            <person name="Ahrendt S."/>
            <person name="Sahu N."/>
            <person name="Indic B."/>
            <person name="Wong-Bajracharya J."/>
            <person name="Merenyi Z."/>
            <person name="Ke H.-M."/>
            <person name="Monk M."/>
            <person name="Kocsube S."/>
            <person name="Drula E."/>
            <person name="Lipzen A."/>
            <person name="Balint B."/>
            <person name="Henrissat B."/>
            <person name="Andreopoulos B."/>
            <person name="Martin F.M."/>
            <person name="Harder C.B."/>
            <person name="Rigling D."/>
            <person name="Ford K.L."/>
            <person name="Foster G.D."/>
            <person name="Pangilinan J."/>
            <person name="Papanicolaou A."/>
            <person name="Barry K."/>
            <person name="LaButti K."/>
            <person name="Viragh M."/>
            <person name="Koriabine M."/>
            <person name="Yan M."/>
            <person name="Riley R."/>
            <person name="Champramary S."/>
            <person name="Plett K.L."/>
            <person name="Tsai I.J."/>
            <person name="Slot J."/>
            <person name="Sipos G."/>
            <person name="Plett J."/>
            <person name="Nagy L.G."/>
            <person name="Grigoriev I.V."/>
        </authorList>
    </citation>
    <scope>NUCLEOTIDE SEQUENCE</scope>
    <source>
        <strain evidence="3">CCBAS 213</strain>
    </source>
</reference>
<dbReference type="Proteomes" id="UP001175211">
    <property type="component" value="Unassembled WGS sequence"/>
</dbReference>
<feature type="region of interest" description="Disordered" evidence="1">
    <location>
        <begin position="137"/>
        <end position="212"/>
    </location>
</feature>
<dbReference type="AlphaFoldDB" id="A0AA39JQT2"/>
<feature type="compositionally biased region" description="Basic and acidic residues" evidence="1">
    <location>
        <begin position="139"/>
        <end position="156"/>
    </location>
</feature>
<dbReference type="RefSeq" id="XP_060326069.1">
    <property type="nucleotide sequence ID" value="XM_060479680.1"/>
</dbReference>
<keyword evidence="4" id="KW-1185">Reference proteome</keyword>
<dbReference type="EMBL" id="JAUEPS010000045">
    <property type="protein sequence ID" value="KAK0447044.1"/>
    <property type="molecule type" value="Genomic_DNA"/>
</dbReference>
<keyword evidence="2" id="KW-0812">Transmembrane</keyword>
<gene>
    <name evidence="3" type="ORF">EV420DRAFT_1714725</name>
</gene>
<dbReference type="GeneID" id="85363228"/>
<evidence type="ECO:0000256" key="2">
    <source>
        <dbReference type="SAM" id="Phobius"/>
    </source>
</evidence>
<evidence type="ECO:0000313" key="3">
    <source>
        <dbReference type="EMBL" id="KAK0447044.1"/>
    </source>
</evidence>
<protein>
    <submittedName>
        <fullName evidence="3">Uncharacterized protein</fullName>
    </submittedName>
</protein>
<evidence type="ECO:0000313" key="4">
    <source>
        <dbReference type="Proteomes" id="UP001175211"/>
    </source>
</evidence>
<feature type="transmembrane region" description="Helical" evidence="2">
    <location>
        <begin position="21"/>
        <end position="38"/>
    </location>
</feature>
<sequence>SNTTLFQVSRPRVRYFSSSNLLLTISIHLSLFIMPVLYSSTQQFTGYFKSNGRKSRCAMVSYAHRYVSALTEARIQRPVSEEDGFPSSSALNENSTLLRETTMHALIQACRLLVRRVIKDQKMWRLNHEGDVVVYPRRSLHDSDGHTSTLHPDHKHNSSPSFDEESISNFRFSFTMPVPPTSGSSDETESDGSTEIKGTSHDSSSEDSSNEQTVWRKFNVLSFVPDLSSDYCSN</sequence>
<accession>A0AA39JQT2</accession>
<comment type="caution">
    <text evidence="3">The sequence shown here is derived from an EMBL/GenBank/DDBJ whole genome shotgun (WGS) entry which is preliminary data.</text>
</comment>
<keyword evidence="2" id="KW-1133">Transmembrane helix</keyword>
<evidence type="ECO:0000256" key="1">
    <source>
        <dbReference type="SAM" id="MobiDB-lite"/>
    </source>
</evidence>
<keyword evidence="2" id="KW-0472">Membrane</keyword>
<name>A0AA39JQT2_ARMTA</name>
<organism evidence="3 4">
    <name type="scientific">Armillaria tabescens</name>
    <name type="common">Ringless honey mushroom</name>
    <name type="synonym">Agaricus tabescens</name>
    <dbReference type="NCBI Taxonomy" id="1929756"/>
    <lineage>
        <taxon>Eukaryota</taxon>
        <taxon>Fungi</taxon>
        <taxon>Dikarya</taxon>
        <taxon>Basidiomycota</taxon>
        <taxon>Agaricomycotina</taxon>
        <taxon>Agaricomycetes</taxon>
        <taxon>Agaricomycetidae</taxon>
        <taxon>Agaricales</taxon>
        <taxon>Marasmiineae</taxon>
        <taxon>Physalacriaceae</taxon>
        <taxon>Desarmillaria</taxon>
    </lineage>
</organism>
<feature type="non-terminal residue" evidence="3">
    <location>
        <position position="1"/>
    </location>
</feature>
<proteinExistence type="predicted"/>